<feature type="domain" description="Pyruvate phosphate dikinase AMP/ATP-binding" evidence="2">
    <location>
        <begin position="65"/>
        <end position="191"/>
    </location>
</feature>
<dbReference type="InterPro" id="IPR051549">
    <property type="entry name" value="PEP_Utilizing_Enz"/>
</dbReference>
<evidence type="ECO:0000259" key="1">
    <source>
        <dbReference type="Pfam" id="PF00391"/>
    </source>
</evidence>
<dbReference type="SUPFAM" id="SSF52009">
    <property type="entry name" value="Phosphohistidine domain"/>
    <property type="match status" value="1"/>
</dbReference>
<reference evidence="3 4" key="1">
    <citation type="journal article" date="2016" name="Nat. Commun.">
        <title>Thousands of microbial genomes shed light on interconnected biogeochemical processes in an aquifer system.</title>
        <authorList>
            <person name="Anantharaman K."/>
            <person name="Brown C.T."/>
            <person name="Hug L.A."/>
            <person name="Sharon I."/>
            <person name="Castelle C.J."/>
            <person name="Probst A.J."/>
            <person name="Thomas B.C."/>
            <person name="Singh A."/>
            <person name="Wilkins M.J."/>
            <person name="Karaoz U."/>
            <person name="Brodie E.L."/>
            <person name="Williams K.H."/>
            <person name="Hubbard S.S."/>
            <person name="Banfield J.F."/>
        </authorList>
    </citation>
    <scope>NUCLEOTIDE SEQUENCE [LARGE SCALE GENOMIC DNA]</scope>
</reference>
<dbReference type="Gene3D" id="3.30.470.20">
    <property type="entry name" value="ATP-grasp fold, B domain"/>
    <property type="match status" value="1"/>
</dbReference>
<dbReference type="InterPro" id="IPR013815">
    <property type="entry name" value="ATP_grasp_subdomain_1"/>
</dbReference>
<dbReference type="Gene3D" id="3.30.1490.20">
    <property type="entry name" value="ATP-grasp fold, A domain"/>
    <property type="match status" value="1"/>
</dbReference>
<proteinExistence type="predicted"/>
<dbReference type="Pfam" id="PF00391">
    <property type="entry name" value="PEP-utilizers"/>
    <property type="match status" value="1"/>
</dbReference>
<dbReference type="PANTHER" id="PTHR43615">
    <property type="entry name" value="PHOSPHOENOLPYRUVATE SYNTHASE-RELATED"/>
    <property type="match status" value="1"/>
</dbReference>
<dbReference type="InterPro" id="IPR002192">
    <property type="entry name" value="PPDK_AMP/ATP-bd"/>
</dbReference>
<dbReference type="Proteomes" id="UP000179047">
    <property type="component" value="Unassembled WGS sequence"/>
</dbReference>
<comment type="caution">
    <text evidence="3">The sequence shown here is derived from an EMBL/GenBank/DDBJ whole genome shotgun (WGS) entry which is preliminary data.</text>
</comment>
<evidence type="ECO:0000313" key="3">
    <source>
        <dbReference type="EMBL" id="OGN29709.1"/>
    </source>
</evidence>
<accession>A0A1F8GZ10</accession>
<dbReference type="GO" id="GO:0016301">
    <property type="term" value="F:kinase activity"/>
    <property type="evidence" value="ECO:0007669"/>
    <property type="project" value="InterPro"/>
</dbReference>
<dbReference type="InterPro" id="IPR036637">
    <property type="entry name" value="Phosphohistidine_dom_sf"/>
</dbReference>
<dbReference type="AlphaFoldDB" id="A0A1F8GZ10"/>
<evidence type="ECO:0000313" key="4">
    <source>
        <dbReference type="Proteomes" id="UP000179047"/>
    </source>
</evidence>
<evidence type="ECO:0008006" key="5">
    <source>
        <dbReference type="Google" id="ProtNLM"/>
    </source>
</evidence>
<gene>
    <name evidence="3" type="ORF">A3A33_04430</name>
</gene>
<dbReference type="GO" id="GO:0005524">
    <property type="term" value="F:ATP binding"/>
    <property type="evidence" value="ECO:0007669"/>
    <property type="project" value="InterPro"/>
</dbReference>
<dbReference type="Pfam" id="PF01326">
    <property type="entry name" value="PPDK_N"/>
    <property type="match status" value="1"/>
</dbReference>
<dbReference type="SUPFAM" id="SSF56059">
    <property type="entry name" value="Glutathione synthetase ATP-binding domain-like"/>
    <property type="match status" value="1"/>
</dbReference>
<organism evidence="3 4">
    <name type="scientific">Candidatus Yanofskybacteria bacterium RIFCSPLOWO2_01_FULL_49_25</name>
    <dbReference type="NCBI Taxonomy" id="1802701"/>
    <lineage>
        <taxon>Bacteria</taxon>
        <taxon>Candidatus Yanofskyibacteriota</taxon>
    </lineage>
</organism>
<sequence length="814" mass="90130">MESLADITGTKNLIGGKARRLARMIRAGLPVKNGVVVTTSEVATILSDGAVPTHIQGSLASSLIFPVAVRSSGIGEDGKLTWAGQFKTKLQVASPGVNSAILECAEAVRSTSVRSYADLHGIPVPRLALIIQEMVHSSVSGVLFTRHPINGRRIYVIEAVEGYGEALVSGQCEPRRFYIDPRTELVIKTEGASKPELTPAQIHALVSFGRTVKRLFRADQDIEWAADESGNIFLLQSRDITALEEVKDSLECVLTEEAARIKCLGFDIEGDVLSDQNVAELLTLHPCRMAFGLFTYIFAHGSGAIRTGRNEIGYDIGPELEEGFFHLVKGQPRCSIVHDALTYRVAGIPASDYARLVDLYLGRISENPGLANYPELVLYDQYPSVEHLCSVFGKTKGKRYRRAYEQFFDAFRTLEDSLNASCRRGFLPRWRRAIKRHENVESLDLNALCQRYKKVADLLRTQACVTFVKAARVGFFAYARLRNLLIELYGDRGQEYVDILTSGIPAKDNPNLQLSIALFAMKNGQRSEEEVLRQFGHLAMHELEISVPRYRELPAMVRALAQSIVGNPRQSLEESVVKSLRLREKLVAQSGARRAELERAISMARTYLPLREVIKFEYLRGYDLLRRISLRIEQTLKWEDGLIFQLEPREILKLPQEHVGYVRLASERRQRSDEDRGVAVPPVIFSDRLEEIGKVVQTADSKTLHGIGVTAKVVEGTAVVVHSPDDHDALAVLKSGSILVTTTTDPAWSPMLSVVGKTGGLVTEVGGLLAHGAIYAREIGMAAVLNVPGITARIKTGMRIRVSGKENKVEILDE</sequence>
<feature type="domain" description="PEP-utilising enzyme mobile" evidence="1">
    <location>
        <begin position="734"/>
        <end position="806"/>
    </location>
</feature>
<evidence type="ECO:0000259" key="2">
    <source>
        <dbReference type="Pfam" id="PF01326"/>
    </source>
</evidence>
<dbReference type="Gene3D" id="3.50.30.10">
    <property type="entry name" value="Phosphohistidine domain"/>
    <property type="match status" value="1"/>
</dbReference>
<dbReference type="PANTHER" id="PTHR43615:SF1">
    <property type="entry name" value="PPDK_N DOMAIN-CONTAINING PROTEIN"/>
    <property type="match status" value="1"/>
</dbReference>
<dbReference type="InterPro" id="IPR008279">
    <property type="entry name" value="PEP-util_enz_mobile_dom"/>
</dbReference>
<dbReference type="EMBL" id="MGKP01000003">
    <property type="protein sequence ID" value="OGN29709.1"/>
    <property type="molecule type" value="Genomic_DNA"/>
</dbReference>
<name>A0A1F8GZ10_9BACT</name>
<dbReference type="STRING" id="1802701.A3A33_04430"/>
<protein>
    <recommendedName>
        <fullName evidence="5">PEP-utilising enzyme mobile domain-containing protein</fullName>
    </recommendedName>
</protein>